<feature type="binding site" evidence="9">
    <location>
        <position position="102"/>
    </location>
    <ligand>
        <name>Fe cation</name>
        <dbReference type="ChEBI" id="CHEBI:24875"/>
        <label>1</label>
    </ligand>
</feature>
<evidence type="ECO:0000313" key="14">
    <source>
        <dbReference type="EMBL" id="CAF4464252.1"/>
    </source>
</evidence>
<dbReference type="Pfam" id="PF13646">
    <property type="entry name" value="HEAT_2"/>
    <property type="match status" value="2"/>
</dbReference>
<protein>
    <recommendedName>
        <fullName evidence="9">Deoxyhypusine hydroxylase</fullName>
        <shortName evidence="9">DOHH</shortName>
        <ecNumber evidence="9">1.14.99.29</ecNumber>
    </recommendedName>
    <alternativeName>
        <fullName evidence="9">Deoxyhypusine dioxygenase</fullName>
    </alternativeName>
    <alternativeName>
        <fullName evidence="9">Deoxyhypusine monooxygenase</fullName>
    </alternativeName>
</protein>
<dbReference type="Proteomes" id="UP000663872">
    <property type="component" value="Unassembled WGS sequence"/>
</dbReference>
<dbReference type="GO" id="GO:0019135">
    <property type="term" value="F:deoxyhypusine monooxygenase activity"/>
    <property type="evidence" value="ECO:0007669"/>
    <property type="project" value="UniProtKB-UniRule"/>
</dbReference>
<keyword evidence="6 9" id="KW-0408">Iron</keyword>
<dbReference type="SUPFAM" id="SSF48371">
    <property type="entry name" value="ARM repeat"/>
    <property type="match status" value="1"/>
</dbReference>
<dbReference type="EC" id="1.14.99.29" evidence="9"/>
<keyword evidence="3 9" id="KW-0479">Metal-binding</keyword>
<feature type="binding site" evidence="9">
    <location>
        <position position="262"/>
    </location>
    <ligand>
        <name>Fe cation</name>
        <dbReference type="ChEBI" id="CHEBI:24875"/>
        <label>2</label>
    </ligand>
</feature>
<evidence type="ECO:0000256" key="6">
    <source>
        <dbReference type="ARBA" id="ARBA00023004"/>
    </source>
</evidence>
<evidence type="ECO:0000256" key="8">
    <source>
        <dbReference type="ARBA" id="ARBA00023256"/>
    </source>
</evidence>
<evidence type="ECO:0000256" key="7">
    <source>
        <dbReference type="ARBA" id="ARBA00023033"/>
    </source>
</evidence>
<comment type="pathway">
    <text evidence="2 9">Protein modification; eIF5A hypusination.</text>
</comment>
<dbReference type="InterPro" id="IPR011989">
    <property type="entry name" value="ARM-like"/>
</dbReference>
<dbReference type="InterPro" id="IPR027517">
    <property type="entry name" value="Deoxyhypusine_hydroxylase"/>
</dbReference>
<evidence type="ECO:0000313" key="12">
    <source>
        <dbReference type="EMBL" id="CAF3681400.1"/>
    </source>
</evidence>
<dbReference type="GO" id="GO:0046872">
    <property type="term" value="F:metal ion binding"/>
    <property type="evidence" value="ECO:0007669"/>
    <property type="project" value="UniProtKB-KW"/>
</dbReference>
<dbReference type="EMBL" id="CAJNYU010003363">
    <property type="protein sequence ID" value="CAF3666601.1"/>
    <property type="molecule type" value="Genomic_DNA"/>
</dbReference>
<dbReference type="InterPro" id="IPR016024">
    <property type="entry name" value="ARM-type_fold"/>
</dbReference>
<comment type="catalytic activity">
    <reaction evidence="1 9">
        <text>[eIF5A protein]-deoxyhypusine + AH2 + O2 = [eIF5A protein]-hypusine + A + H2O</text>
        <dbReference type="Rhea" id="RHEA:14101"/>
        <dbReference type="Rhea" id="RHEA-COMP:10144"/>
        <dbReference type="Rhea" id="RHEA-COMP:12592"/>
        <dbReference type="ChEBI" id="CHEBI:13193"/>
        <dbReference type="ChEBI" id="CHEBI:15377"/>
        <dbReference type="ChEBI" id="CHEBI:15379"/>
        <dbReference type="ChEBI" id="CHEBI:17499"/>
        <dbReference type="ChEBI" id="CHEBI:82657"/>
        <dbReference type="ChEBI" id="CHEBI:91175"/>
        <dbReference type="EC" id="1.14.99.29"/>
    </reaction>
</comment>
<name>A0A818T367_9BILA</name>
<keyword evidence="5 9" id="KW-0560">Oxidoreductase</keyword>
<keyword evidence="4" id="KW-0677">Repeat</keyword>
<evidence type="ECO:0000313" key="15">
    <source>
        <dbReference type="Proteomes" id="UP000663872"/>
    </source>
</evidence>
<dbReference type="HAMAP" id="MF_03101">
    <property type="entry name" value="Deoxyhypusine_hydroxylase"/>
    <property type="match status" value="1"/>
</dbReference>
<dbReference type="Proteomes" id="UP000663833">
    <property type="component" value="Unassembled WGS sequence"/>
</dbReference>
<evidence type="ECO:0000313" key="11">
    <source>
        <dbReference type="EMBL" id="CAF3666601.1"/>
    </source>
</evidence>
<keyword evidence="16" id="KW-1185">Reference proteome</keyword>
<evidence type="ECO:0000256" key="5">
    <source>
        <dbReference type="ARBA" id="ARBA00023002"/>
    </source>
</evidence>
<comment type="caution">
    <text evidence="12">The sequence shown here is derived from an EMBL/GenBank/DDBJ whole genome shotgun (WGS) entry which is preliminary data.</text>
</comment>
<dbReference type="SMART" id="SM00567">
    <property type="entry name" value="EZ_HEAT"/>
    <property type="match status" value="6"/>
</dbReference>
<gene>
    <name evidence="11" type="ORF">FME351_LOCUS25417</name>
    <name evidence="12" type="ORF">GRG538_LOCUS27047</name>
    <name evidence="10" type="ORF">LUA448_LOCUS25087</name>
    <name evidence="14" type="ORF">QYT958_LOCUS1683</name>
    <name evidence="13" type="ORF">UJA718_LOCUS20861</name>
</gene>
<sequence length="323" mass="35981">MSTMTDETTIEKLSSMLIDTSLPLKLRFRILFTLKNLDSQGQQKETEKVSNIVEAIARAFKDTSALLKHECAYCLGQMGNKCAVDKLIQILNDSNEDPMVRHEAGEALGALGCYENQDVIDTLTKQSQNERAEISETCQIALDRLAWLRKTASNESSSNSTEKTFATVDPAPALTVTTIDELKKILLDENQSLFERYRALFALRNIASDEAVLAICEGFQASSALFRHEIAFVLGQLQSVSSVPALRQQLSILSENYMVRHECAETLGSIGTAECRHILETYLHDNERVVRESCEVALDISDYVNSADFQYCNGLNLVESECC</sequence>
<comment type="cofactor">
    <cofactor evidence="9">
        <name>Fe(2+)</name>
        <dbReference type="ChEBI" id="CHEBI:29033"/>
    </cofactor>
    <text evidence="9">Binds 2 Fe(2+) ions per subunit.</text>
</comment>
<evidence type="ECO:0000256" key="4">
    <source>
        <dbReference type="ARBA" id="ARBA00022737"/>
    </source>
</evidence>
<dbReference type="EMBL" id="CAJOBR010000099">
    <property type="protein sequence ID" value="CAF4464252.1"/>
    <property type="molecule type" value="Genomic_DNA"/>
</dbReference>
<feature type="binding site" evidence="9">
    <location>
        <position position="70"/>
    </location>
    <ligand>
        <name>Fe cation</name>
        <dbReference type="ChEBI" id="CHEBI:24875"/>
        <label>1</label>
    </ligand>
</feature>
<evidence type="ECO:0000256" key="2">
    <source>
        <dbReference type="ARBA" id="ARBA00005041"/>
    </source>
</evidence>
<dbReference type="AlphaFoldDB" id="A0A818T367"/>
<dbReference type="PANTHER" id="PTHR12697">
    <property type="entry name" value="PBS LYASE HEAT-LIKE PROTEIN"/>
    <property type="match status" value="1"/>
</dbReference>
<feature type="binding site" evidence="9">
    <location>
        <position position="103"/>
    </location>
    <ligand>
        <name>Fe cation</name>
        <dbReference type="ChEBI" id="CHEBI:24875"/>
        <label>1</label>
    </ligand>
</feature>
<dbReference type="FunFam" id="1.25.10.10:FF:000099">
    <property type="entry name" value="Deoxyhypusine hydroxylase"/>
    <property type="match status" value="1"/>
</dbReference>
<evidence type="ECO:0000256" key="9">
    <source>
        <dbReference type="HAMAP-Rule" id="MF_03101"/>
    </source>
</evidence>
<evidence type="ECO:0000313" key="10">
    <source>
        <dbReference type="EMBL" id="CAF3497653.1"/>
    </source>
</evidence>
<dbReference type="Proteomes" id="UP000663869">
    <property type="component" value="Unassembled WGS sequence"/>
</dbReference>
<keyword evidence="7 9" id="KW-0503">Monooxygenase</keyword>
<evidence type="ECO:0000313" key="13">
    <source>
        <dbReference type="EMBL" id="CAF4424706.1"/>
    </source>
</evidence>
<feature type="binding site" evidence="9">
    <location>
        <position position="229"/>
    </location>
    <ligand>
        <name>Fe cation</name>
        <dbReference type="ChEBI" id="CHEBI:24875"/>
        <label>2</label>
    </ligand>
</feature>
<reference evidence="12" key="1">
    <citation type="submission" date="2021-02" db="EMBL/GenBank/DDBJ databases">
        <authorList>
            <person name="Nowell W R."/>
        </authorList>
    </citation>
    <scope>NUCLEOTIDE SEQUENCE</scope>
</reference>
<keyword evidence="8 9" id="KW-0386">Hypusine biosynthesis</keyword>
<dbReference type="EMBL" id="CAJOBP010003959">
    <property type="protein sequence ID" value="CAF4424706.1"/>
    <property type="molecule type" value="Genomic_DNA"/>
</dbReference>
<organism evidence="12 15">
    <name type="scientific">Rotaria socialis</name>
    <dbReference type="NCBI Taxonomy" id="392032"/>
    <lineage>
        <taxon>Eukaryota</taxon>
        <taxon>Metazoa</taxon>
        <taxon>Spiralia</taxon>
        <taxon>Gnathifera</taxon>
        <taxon>Rotifera</taxon>
        <taxon>Eurotatoria</taxon>
        <taxon>Bdelloidea</taxon>
        <taxon>Philodinida</taxon>
        <taxon>Philodinidae</taxon>
        <taxon>Rotaria</taxon>
    </lineage>
</organism>
<dbReference type="EMBL" id="CAJNYT010004685">
    <property type="protein sequence ID" value="CAF3681400.1"/>
    <property type="molecule type" value="Genomic_DNA"/>
</dbReference>
<dbReference type="Proteomes" id="UP000663873">
    <property type="component" value="Unassembled WGS sequence"/>
</dbReference>
<feature type="binding site" evidence="9">
    <location>
        <position position="228"/>
    </location>
    <ligand>
        <name>Fe cation</name>
        <dbReference type="ChEBI" id="CHEBI:24875"/>
        <label>2</label>
    </ligand>
</feature>
<dbReference type="EMBL" id="CAJNYD010003316">
    <property type="protein sequence ID" value="CAF3497653.1"/>
    <property type="molecule type" value="Genomic_DNA"/>
</dbReference>
<dbReference type="Gene3D" id="1.25.10.10">
    <property type="entry name" value="Leucine-rich Repeat Variant"/>
    <property type="match status" value="2"/>
</dbReference>
<comment type="function">
    <text evidence="9">Catalyzes the hydroxylation of the N(6)-(4-aminobutyl)-L-lysine intermediate to form hypusine, an essential post-translational modification only found in mature eIF-5A factor.</text>
</comment>
<evidence type="ECO:0000313" key="16">
    <source>
        <dbReference type="Proteomes" id="UP000663873"/>
    </source>
</evidence>
<dbReference type="PANTHER" id="PTHR12697:SF5">
    <property type="entry name" value="DEOXYHYPUSINE HYDROXYLASE"/>
    <property type="match status" value="1"/>
</dbReference>
<comment type="similarity">
    <text evidence="9">Belongs to the deoxyhypusine hydroxylase family.</text>
</comment>
<proteinExistence type="inferred from homology"/>
<evidence type="ECO:0000256" key="1">
    <source>
        <dbReference type="ARBA" id="ARBA00000068"/>
    </source>
</evidence>
<dbReference type="Proteomes" id="UP000663848">
    <property type="component" value="Unassembled WGS sequence"/>
</dbReference>
<accession>A0A818T367</accession>
<dbReference type="UniPathway" id="UPA00354"/>
<evidence type="ECO:0000256" key="3">
    <source>
        <dbReference type="ARBA" id="ARBA00022723"/>
    </source>
</evidence>
<feature type="binding site" evidence="9">
    <location>
        <position position="261"/>
    </location>
    <ligand>
        <name>Fe cation</name>
        <dbReference type="ChEBI" id="CHEBI:24875"/>
        <label>2</label>
    </ligand>
</feature>
<feature type="binding site" evidence="9">
    <location>
        <position position="69"/>
    </location>
    <ligand>
        <name>Fe cation</name>
        <dbReference type="ChEBI" id="CHEBI:24875"/>
        <label>1</label>
    </ligand>
</feature>
<dbReference type="InterPro" id="IPR004155">
    <property type="entry name" value="PBS_lyase_HEAT"/>
</dbReference>